<evidence type="ECO:0000259" key="1">
    <source>
        <dbReference type="SMART" id="SM00897"/>
    </source>
</evidence>
<evidence type="ECO:0000313" key="3">
    <source>
        <dbReference type="Proteomes" id="UP001479436"/>
    </source>
</evidence>
<organism evidence="2 3">
    <name type="scientific">Basidiobolus ranarum</name>
    <dbReference type="NCBI Taxonomy" id="34480"/>
    <lineage>
        <taxon>Eukaryota</taxon>
        <taxon>Fungi</taxon>
        <taxon>Fungi incertae sedis</taxon>
        <taxon>Zoopagomycota</taxon>
        <taxon>Entomophthoromycotina</taxon>
        <taxon>Basidiobolomycetes</taxon>
        <taxon>Basidiobolales</taxon>
        <taxon>Basidiobolaceae</taxon>
        <taxon>Basidiobolus</taxon>
    </lineage>
</organism>
<protein>
    <recommendedName>
        <fullName evidence="1">FIST domain-containing protein</fullName>
    </recommendedName>
</protein>
<accession>A0ABR2VVX9</accession>
<reference evidence="2 3" key="1">
    <citation type="submission" date="2023-04" db="EMBL/GenBank/DDBJ databases">
        <title>Genome of Basidiobolus ranarum AG-B5.</title>
        <authorList>
            <person name="Stajich J.E."/>
            <person name="Carter-House D."/>
            <person name="Gryganskyi A."/>
        </authorList>
    </citation>
    <scope>NUCLEOTIDE SEQUENCE [LARGE SCALE GENOMIC DNA]</scope>
    <source>
        <strain evidence="2 3">AG-B5</strain>
    </source>
</reference>
<feature type="domain" description="FIST" evidence="1">
    <location>
        <begin position="54"/>
        <end position="286"/>
    </location>
</feature>
<dbReference type="Pfam" id="PF08495">
    <property type="entry name" value="FIST"/>
    <property type="match status" value="1"/>
</dbReference>
<sequence>MSFLRKNTHHLLRSNAFSARRLWTIASSSHTNLPKSLDSCLTHLFPKHDSTEKPNCDLCLVFATQSFNSSELENLPLELKSKLNSKVTMGCVVDKILTKEGYVNGVGLVIGNFENAQIQPFYDDSSKRKAMKEKSVGRWKRPSEIKKESMETFDWAKFTSISSATNSYELPEGLDGAKKIESPLILMATDKEPDQLLETLDHHFPASIKFGLVGSSTPFSTGRPATLYLNDRVFSSGAVGVAIVDKKANLPKAALQLQFPSLKHLGKPMQITRCRGNVILELDEANATQLLLNSLKADQSYNISKEIDMYLKIFSMEDTEGNESAVIHKITSGDPSKGTMSIDTIADLKVGQYVQFLCEKNREPTFPDDVTAGPESFSLSLGTSSVEHMGEEIPRSSKHKGFAAYSENGFHASTFNKESRKATSWTSMAPWSNGRLALP</sequence>
<name>A0ABR2VVX9_9FUNG</name>
<dbReference type="InterPro" id="IPR013702">
    <property type="entry name" value="FIST_domain_N"/>
</dbReference>
<dbReference type="Proteomes" id="UP001479436">
    <property type="component" value="Unassembled WGS sequence"/>
</dbReference>
<comment type="caution">
    <text evidence="2">The sequence shown here is derived from an EMBL/GenBank/DDBJ whole genome shotgun (WGS) entry which is preliminary data.</text>
</comment>
<gene>
    <name evidence="2" type="ORF">K7432_010760</name>
</gene>
<proteinExistence type="predicted"/>
<dbReference type="EMBL" id="JASJQH010007641">
    <property type="protein sequence ID" value="KAK9703385.1"/>
    <property type="molecule type" value="Genomic_DNA"/>
</dbReference>
<keyword evidence="3" id="KW-1185">Reference proteome</keyword>
<evidence type="ECO:0000313" key="2">
    <source>
        <dbReference type="EMBL" id="KAK9703385.1"/>
    </source>
</evidence>
<dbReference type="SMART" id="SM00897">
    <property type="entry name" value="FIST"/>
    <property type="match status" value="1"/>
</dbReference>